<gene>
    <name evidence="1" type="ORF">MUK42_07240</name>
</gene>
<dbReference type="OrthoDB" id="8093034at2759"/>
<accession>A0A9E7H5P0</accession>
<sequence length="235" mass="26447">MPSDPLDNLRGKLRSLLGLPELANDISVSELTNDMSVSVNEVSAYDFVLEPRCTLANGDLFFACILGCDCQKLRRLSLQEFAILFNEVPDKRGKERGKEQLGVQMHLLNQARSDETCPLCDIGGDIVMFESPEEEQELLERKKKKEEEWLILFLSYNLLSPQMVNSSTVGLSIISGMLSNFYPSSETIDHASFSPFICWGGFCFHTRLSLAHRLPRGRWSSRGTHDITASNDHSE</sequence>
<name>A0A9E7H5P0_9LILI</name>
<protein>
    <submittedName>
        <fullName evidence="1">Uncharacterized protein</fullName>
    </submittedName>
</protein>
<evidence type="ECO:0000313" key="1">
    <source>
        <dbReference type="EMBL" id="URE27226.1"/>
    </source>
</evidence>
<dbReference type="Proteomes" id="UP001055439">
    <property type="component" value="Chromosome 8"/>
</dbReference>
<dbReference type="EMBL" id="CP097510">
    <property type="protein sequence ID" value="URE27226.1"/>
    <property type="molecule type" value="Genomic_DNA"/>
</dbReference>
<organism evidence="1 2">
    <name type="scientific">Musa troglodytarum</name>
    <name type="common">fe'i banana</name>
    <dbReference type="NCBI Taxonomy" id="320322"/>
    <lineage>
        <taxon>Eukaryota</taxon>
        <taxon>Viridiplantae</taxon>
        <taxon>Streptophyta</taxon>
        <taxon>Embryophyta</taxon>
        <taxon>Tracheophyta</taxon>
        <taxon>Spermatophyta</taxon>
        <taxon>Magnoliopsida</taxon>
        <taxon>Liliopsida</taxon>
        <taxon>Zingiberales</taxon>
        <taxon>Musaceae</taxon>
        <taxon>Musa</taxon>
    </lineage>
</organism>
<reference evidence="1" key="1">
    <citation type="submission" date="2022-05" db="EMBL/GenBank/DDBJ databases">
        <title>The Musa troglodytarum L. genome provides insights into the mechanism of non-climacteric behaviour and enrichment of carotenoids.</title>
        <authorList>
            <person name="Wang J."/>
        </authorList>
    </citation>
    <scope>NUCLEOTIDE SEQUENCE</scope>
    <source>
        <tissue evidence="1">Leaf</tissue>
    </source>
</reference>
<keyword evidence="2" id="KW-1185">Reference proteome</keyword>
<dbReference type="AlphaFoldDB" id="A0A9E7H5P0"/>
<evidence type="ECO:0000313" key="2">
    <source>
        <dbReference type="Proteomes" id="UP001055439"/>
    </source>
</evidence>
<proteinExistence type="predicted"/>